<feature type="compositionally biased region" description="Polar residues" evidence="2">
    <location>
        <begin position="72"/>
        <end position="86"/>
    </location>
</feature>
<proteinExistence type="predicted"/>
<reference evidence="4 5" key="1">
    <citation type="journal article" date="2004" name="Nature">
        <title>Genome evolution in yeasts.</title>
        <authorList>
            <consortium name="Genolevures"/>
            <person name="Dujon B."/>
            <person name="Sherman D."/>
            <person name="Fischer G."/>
            <person name="Durrens P."/>
            <person name="Casaregola S."/>
            <person name="Lafontaine I."/>
            <person name="de Montigny J."/>
            <person name="Marck C."/>
            <person name="Neuveglise C."/>
            <person name="Talla E."/>
            <person name="Goffard N."/>
            <person name="Frangeul L."/>
            <person name="Aigle M."/>
            <person name="Anthouard V."/>
            <person name="Babour A."/>
            <person name="Barbe V."/>
            <person name="Barnay S."/>
            <person name="Blanchin S."/>
            <person name="Beckerich J.M."/>
            <person name="Beyne E."/>
            <person name="Bleykasten C."/>
            <person name="Boisrame A."/>
            <person name="Boyer J."/>
            <person name="Cattolico L."/>
            <person name="Confanioleri F."/>
            <person name="de Daruvar A."/>
            <person name="Despons L."/>
            <person name="Fabre E."/>
            <person name="Fairhead C."/>
            <person name="Ferry-Dumazet H."/>
            <person name="Groppi A."/>
            <person name="Hantraye F."/>
            <person name="Hennequin C."/>
            <person name="Jauniaux N."/>
            <person name="Joyet P."/>
            <person name="Kachouri R."/>
            <person name="Kerrest A."/>
            <person name="Koszul R."/>
            <person name="Lemaire M."/>
            <person name="Lesur I."/>
            <person name="Ma L."/>
            <person name="Muller H."/>
            <person name="Nicaud J.M."/>
            <person name="Nikolski M."/>
            <person name="Oztas S."/>
            <person name="Ozier-Kalogeropoulos O."/>
            <person name="Pellenz S."/>
            <person name="Potier S."/>
            <person name="Richard G.F."/>
            <person name="Straub M.L."/>
            <person name="Suleau A."/>
            <person name="Swennene D."/>
            <person name="Tekaia F."/>
            <person name="Wesolowski-Louvel M."/>
            <person name="Westhof E."/>
            <person name="Wirth B."/>
            <person name="Zeniou-Meyer M."/>
            <person name="Zivanovic I."/>
            <person name="Bolotin-Fukuhara M."/>
            <person name="Thierry A."/>
            <person name="Bouchier C."/>
            <person name="Caudron B."/>
            <person name="Scarpelli C."/>
            <person name="Gaillardin C."/>
            <person name="Weissenbach J."/>
            <person name="Wincker P."/>
            <person name="Souciet J.L."/>
        </authorList>
    </citation>
    <scope>NUCLEOTIDE SEQUENCE [LARGE SCALE GENOMIC DNA]</scope>
    <source>
        <strain evidence="5">ATCC 36239 / CBS 767 / BCRC 21394 / JCM 1990 / NBRC 0083 / IGC 2968</strain>
    </source>
</reference>
<dbReference type="OrthoDB" id="3251668at2759"/>
<dbReference type="CDD" id="cd00067">
    <property type="entry name" value="GAL4"/>
    <property type="match status" value="1"/>
</dbReference>
<dbReference type="InParanoid" id="Q6BP63"/>
<dbReference type="Gene3D" id="4.10.240.10">
    <property type="entry name" value="Zn(2)-C6 fungal-type DNA-binding domain"/>
    <property type="match status" value="1"/>
</dbReference>
<dbReference type="HOGENOM" id="CLU_640966_0_0_1"/>
<feature type="region of interest" description="Disordered" evidence="2">
    <location>
        <begin position="67"/>
        <end position="96"/>
    </location>
</feature>
<evidence type="ECO:0000259" key="3">
    <source>
        <dbReference type="PROSITE" id="PS50048"/>
    </source>
</evidence>
<dbReference type="InterPro" id="IPR036864">
    <property type="entry name" value="Zn2-C6_fun-type_DNA-bd_sf"/>
</dbReference>
<accession>Q6BP63</accession>
<dbReference type="STRING" id="284592.Q6BP63"/>
<dbReference type="VEuPathDB" id="FungiDB:DEHA2E16236g"/>
<feature type="domain" description="Zn(2)-C6 fungal-type" evidence="3">
    <location>
        <begin position="358"/>
        <end position="388"/>
    </location>
</feature>
<feature type="compositionally biased region" description="Low complexity" evidence="2">
    <location>
        <begin position="87"/>
        <end position="96"/>
    </location>
</feature>
<evidence type="ECO:0000256" key="1">
    <source>
        <dbReference type="ARBA" id="ARBA00023242"/>
    </source>
</evidence>
<sequence>MSSKVYGSEDNANFGLDLTPGNKCLSANVPGITPDKLNKENLEQLLGNYTPVITVSSSSASELRSSKFMNPFNDTNSSEPRNSKIMNNDGLQSSNSSNLQYLLPPISFNDNNRSKHEKEELESFDKNNQLFVRGMKYVLQSSRNLPQNSDNILVSSPITQNQDVVIDKDLLTSEADNYNDHLYPWIPRQELEGCDSFVESTLIRQHEETSSERLSLIQKDRLTQETGIQDPAPGYELESDIHDISIKKKRLTRKRKRRSNITKTLPLTISIKPEHLRKEINKSLKKKPDKEIYDTALYSGDLLDQDNTERTTKEDDEYLPAYKITRSKSRRNRISLNNYSDVNVHDKKKKIGPRSKSGCWTCRVRHKACPEERPMCSQCSRLNLDCDYSSIRPTYMVDPILQANKLKEIRNITFKQKRNNFTKGGIHG</sequence>
<dbReference type="EMBL" id="CR382137">
    <property type="protein sequence ID" value="CAG88260.2"/>
    <property type="molecule type" value="Genomic_DNA"/>
</dbReference>
<evidence type="ECO:0000256" key="2">
    <source>
        <dbReference type="SAM" id="MobiDB-lite"/>
    </source>
</evidence>
<name>Q6BP63_DEBHA</name>
<dbReference type="SMART" id="SM00066">
    <property type="entry name" value="GAL4"/>
    <property type="match status" value="1"/>
</dbReference>
<dbReference type="SUPFAM" id="SSF57701">
    <property type="entry name" value="Zn2/Cys6 DNA-binding domain"/>
    <property type="match status" value="1"/>
</dbReference>
<gene>
    <name evidence="4" type="ordered locus">DEHA2E16236g</name>
</gene>
<dbReference type="AlphaFoldDB" id="Q6BP63"/>
<protein>
    <submittedName>
        <fullName evidence="4">DEHA2E16236p</fullName>
    </submittedName>
</protein>
<dbReference type="PANTHER" id="PTHR37534:SF45">
    <property type="entry name" value="TRANSCRIPTIONAL REGULATORY PROTEIN UME6"/>
    <property type="match status" value="1"/>
</dbReference>
<keyword evidence="5" id="KW-1185">Reference proteome</keyword>
<dbReference type="GO" id="GO:0000981">
    <property type="term" value="F:DNA-binding transcription factor activity, RNA polymerase II-specific"/>
    <property type="evidence" value="ECO:0007669"/>
    <property type="project" value="InterPro"/>
</dbReference>
<dbReference type="GeneID" id="2902538"/>
<dbReference type="PROSITE" id="PS00463">
    <property type="entry name" value="ZN2_CY6_FUNGAL_1"/>
    <property type="match status" value="1"/>
</dbReference>
<dbReference type="Proteomes" id="UP000000599">
    <property type="component" value="Chromosome E"/>
</dbReference>
<dbReference type="eggNOG" id="ENOG502RX7Y">
    <property type="taxonomic scope" value="Eukaryota"/>
</dbReference>
<dbReference type="Pfam" id="PF00172">
    <property type="entry name" value="Zn_clus"/>
    <property type="match status" value="1"/>
</dbReference>
<dbReference type="KEGG" id="dha:DEHA2E16236g"/>
<evidence type="ECO:0000313" key="4">
    <source>
        <dbReference type="EMBL" id="CAG88260.2"/>
    </source>
</evidence>
<dbReference type="PROSITE" id="PS50048">
    <property type="entry name" value="ZN2_CY6_FUNGAL_2"/>
    <property type="match status" value="1"/>
</dbReference>
<dbReference type="RefSeq" id="XP_460007.2">
    <property type="nucleotide sequence ID" value="XM_460007.1"/>
</dbReference>
<evidence type="ECO:0000313" key="5">
    <source>
        <dbReference type="Proteomes" id="UP000000599"/>
    </source>
</evidence>
<dbReference type="GO" id="GO:0008270">
    <property type="term" value="F:zinc ion binding"/>
    <property type="evidence" value="ECO:0007669"/>
    <property type="project" value="InterPro"/>
</dbReference>
<dbReference type="OMA" id="QDNTERT"/>
<dbReference type="InterPro" id="IPR001138">
    <property type="entry name" value="Zn2Cys6_DnaBD"/>
</dbReference>
<dbReference type="PANTHER" id="PTHR37534">
    <property type="entry name" value="TRANSCRIPTIONAL ACTIVATOR PROTEIN UGA3"/>
    <property type="match status" value="1"/>
</dbReference>
<organism evidence="4 5">
    <name type="scientific">Debaryomyces hansenii (strain ATCC 36239 / CBS 767 / BCRC 21394 / JCM 1990 / NBRC 0083 / IGC 2968)</name>
    <name type="common">Yeast</name>
    <name type="synonym">Torulaspora hansenii</name>
    <dbReference type="NCBI Taxonomy" id="284592"/>
    <lineage>
        <taxon>Eukaryota</taxon>
        <taxon>Fungi</taxon>
        <taxon>Dikarya</taxon>
        <taxon>Ascomycota</taxon>
        <taxon>Saccharomycotina</taxon>
        <taxon>Pichiomycetes</taxon>
        <taxon>Debaryomycetaceae</taxon>
        <taxon>Debaryomyces</taxon>
    </lineage>
</organism>
<keyword evidence="1" id="KW-0539">Nucleus</keyword>